<name>A0A193BUQ1_AMYOR</name>
<reference evidence="1 2" key="1">
    <citation type="journal article" date="2015" name="Genome Announc.">
        <title>Draft Genome Sequence of Norvancomycin-Producing Strain Amycolatopsis orientalis CPCC200066.</title>
        <authorList>
            <person name="Lei X."/>
            <person name="Yuan F."/>
            <person name="Shi Y."/>
            <person name="Li X."/>
            <person name="Wang L."/>
            <person name="Hong B."/>
        </authorList>
    </citation>
    <scope>NUCLEOTIDE SEQUENCE [LARGE SCALE GENOMIC DNA]</scope>
    <source>
        <strain evidence="1 2">B-37</strain>
    </source>
</reference>
<protein>
    <submittedName>
        <fullName evidence="1">Uncharacterized protein</fullName>
    </submittedName>
</protein>
<gene>
    <name evidence="1" type="ORF">SD37_09800</name>
</gene>
<proteinExistence type="predicted"/>
<keyword evidence="2" id="KW-1185">Reference proteome</keyword>
<organism evidence="1 2">
    <name type="scientific">Amycolatopsis orientalis</name>
    <name type="common">Nocardia orientalis</name>
    <dbReference type="NCBI Taxonomy" id="31958"/>
    <lineage>
        <taxon>Bacteria</taxon>
        <taxon>Bacillati</taxon>
        <taxon>Actinomycetota</taxon>
        <taxon>Actinomycetes</taxon>
        <taxon>Pseudonocardiales</taxon>
        <taxon>Pseudonocardiaceae</taxon>
        <taxon>Amycolatopsis</taxon>
    </lineage>
</organism>
<evidence type="ECO:0000313" key="1">
    <source>
        <dbReference type="EMBL" id="ANN15908.1"/>
    </source>
</evidence>
<evidence type="ECO:0000313" key="2">
    <source>
        <dbReference type="Proteomes" id="UP000093695"/>
    </source>
</evidence>
<dbReference type="Proteomes" id="UP000093695">
    <property type="component" value="Chromosome"/>
</dbReference>
<dbReference type="AlphaFoldDB" id="A0A193BUQ1"/>
<dbReference type="EMBL" id="CP016174">
    <property type="protein sequence ID" value="ANN15908.1"/>
    <property type="molecule type" value="Genomic_DNA"/>
</dbReference>
<sequence>MHEAKRDEIGDRLNNVLHTINEVKASSRSGLTMALAEAGERWTTAVRKSVLAHMTAMAENIRRAASDQNQADEENVKAVNNLPIATSAFLGN</sequence>
<accession>A0A193BUQ1</accession>
<dbReference type="KEGG" id="aori:SD37_09800"/>